<keyword evidence="4" id="KW-0788">Thiol protease</keyword>
<dbReference type="Pfam" id="PF00656">
    <property type="entry name" value="Peptidase_C14"/>
    <property type="match status" value="1"/>
</dbReference>
<dbReference type="InterPro" id="IPR029030">
    <property type="entry name" value="Caspase-like_dom_sf"/>
</dbReference>
<evidence type="ECO:0000256" key="3">
    <source>
        <dbReference type="ARBA" id="ARBA00022801"/>
    </source>
</evidence>
<feature type="domain" description="Caspase family p10" evidence="7">
    <location>
        <begin position="186"/>
        <end position="278"/>
    </location>
</feature>
<reference evidence="9" key="1">
    <citation type="submission" date="2021-09" db="EMBL/GenBank/DDBJ databases">
        <authorList>
            <person name="Martin H S."/>
        </authorList>
    </citation>
    <scope>NUCLEOTIDE SEQUENCE</scope>
</reference>
<dbReference type="PANTHER" id="PTHR10454">
    <property type="entry name" value="CASPASE"/>
    <property type="match status" value="1"/>
</dbReference>
<dbReference type="InterPro" id="IPR033139">
    <property type="entry name" value="Caspase_cys_AS"/>
</dbReference>
<keyword evidence="2" id="KW-0645">Protease</keyword>
<comment type="similarity">
    <text evidence="1 6">Belongs to the peptidase C14A family.</text>
</comment>
<dbReference type="Gene3D" id="3.40.50.1460">
    <property type="match status" value="1"/>
</dbReference>
<dbReference type="PROSITE" id="PS50207">
    <property type="entry name" value="CASPASE_P10"/>
    <property type="match status" value="1"/>
</dbReference>
<dbReference type="GO" id="GO:0005737">
    <property type="term" value="C:cytoplasm"/>
    <property type="evidence" value="ECO:0007669"/>
    <property type="project" value="TreeGrafter"/>
</dbReference>
<dbReference type="PROSITE" id="PS01121">
    <property type="entry name" value="CASPASE_HIS"/>
    <property type="match status" value="1"/>
</dbReference>
<dbReference type="AlphaFoldDB" id="A0A8J2VVM3"/>
<dbReference type="GO" id="GO:0006915">
    <property type="term" value="P:apoptotic process"/>
    <property type="evidence" value="ECO:0007669"/>
    <property type="project" value="TreeGrafter"/>
</dbReference>
<dbReference type="InterPro" id="IPR002398">
    <property type="entry name" value="Pept_C14"/>
</dbReference>
<evidence type="ECO:0000256" key="1">
    <source>
        <dbReference type="ARBA" id="ARBA00010134"/>
    </source>
</evidence>
<dbReference type="InterPro" id="IPR016129">
    <property type="entry name" value="Caspase_his_AS"/>
</dbReference>
<accession>A0A8J2VVM3</accession>
<dbReference type="OrthoDB" id="6116485at2759"/>
<dbReference type="PROSITE" id="PS01122">
    <property type="entry name" value="CASPASE_CYS"/>
    <property type="match status" value="1"/>
</dbReference>
<dbReference type="InterPro" id="IPR011600">
    <property type="entry name" value="Pept_C14_caspase"/>
</dbReference>
<evidence type="ECO:0000259" key="7">
    <source>
        <dbReference type="PROSITE" id="PS50207"/>
    </source>
</evidence>
<dbReference type="EMBL" id="CAKASE010000058">
    <property type="protein sequence ID" value="CAG9567507.1"/>
    <property type="molecule type" value="Genomic_DNA"/>
</dbReference>
<dbReference type="InterPro" id="IPR002138">
    <property type="entry name" value="Pept_C14_p10"/>
</dbReference>
<evidence type="ECO:0000259" key="8">
    <source>
        <dbReference type="PROSITE" id="PS50208"/>
    </source>
</evidence>
<dbReference type="InterPro" id="IPR001309">
    <property type="entry name" value="Pept_C14_p20"/>
</dbReference>
<comment type="caution">
    <text evidence="9">The sequence shown here is derived from an EMBL/GenBank/DDBJ whole genome shotgun (WGS) entry which is preliminary data.</text>
</comment>
<dbReference type="PROSITE" id="PS50208">
    <property type="entry name" value="CASPASE_P20"/>
    <property type="match status" value="1"/>
</dbReference>
<keyword evidence="10" id="KW-1185">Reference proteome</keyword>
<gene>
    <name evidence="9" type="ORF">DCHRY22_LOCUS7758</name>
</gene>
<organism evidence="9 10">
    <name type="scientific">Danaus chrysippus</name>
    <name type="common">African queen</name>
    <dbReference type="NCBI Taxonomy" id="151541"/>
    <lineage>
        <taxon>Eukaryota</taxon>
        <taxon>Metazoa</taxon>
        <taxon>Ecdysozoa</taxon>
        <taxon>Arthropoda</taxon>
        <taxon>Hexapoda</taxon>
        <taxon>Insecta</taxon>
        <taxon>Pterygota</taxon>
        <taxon>Neoptera</taxon>
        <taxon>Endopterygota</taxon>
        <taxon>Lepidoptera</taxon>
        <taxon>Glossata</taxon>
        <taxon>Ditrysia</taxon>
        <taxon>Papilionoidea</taxon>
        <taxon>Nymphalidae</taxon>
        <taxon>Danainae</taxon>
        <taxon>Danaini</taxon>
        <taxon>Danaina</taxon>
        <taxon>Danaus</taxon>
        <taxon>Anosia</taxon>
    </lineage>
</organism>
<keyword evidence="3" id="KW-0378">Hydrolase</keyword>
<name>A0A8J2VVM3_9NEOP</name>
<dbReference type="SMART" id="SM00115">
    <property type="entry name" value="CASc"/>
    <property type="match status" value="1"/>
</dbReference>
<evidence type="ECO:0000256" key="6">
    <source>
        <dbReference type="RuleBase" id="RU003971"/>
    </source>
</evidence>
<evidence type="ECO:0000256" key="4">
    <source>
        <dbReference type="ARBA" id="ARBA00022807"/>
    </source>
</evidence>
<evidence type="ECO:0000313" key="9">
    <source>
        <dbReference type="EMBL" id="CAG9567507.1"/>
    </source>
</evidence>
<dbReference type="GO" id="GO:0004197">
    <property type="term" value="F:cysteine-type endopeptidase activity"/>
    <property type="evidence" value="ECO:0007669"/>
    <property type="project" value="InterPro"/>
</dbReference>
<dbReference type="PRINTS" id="PR00376">
    <property type="entry name" value="IL1BCENZYME"/>
</dbReference>
<evidence type="ECO:0000256" key="2">
    <source>
        <dbReference type="ARBA" id="ARBA00022670"/>
    </source>
</evidence>
<dbReference type="SUPFAM" id="SSF52129">
    <property type="entry name" value="Caspase-like"/>
    <property type="match status" value="1"/>
</dbReference>
<dbReference type="GO" id="GO:0043525">
    <property type="term" value="P:positive regulation of neuron apoptotic process"/>
    <property type="evidence" value="ECO:0007669"/>
    <property type="project" value="TreeGrafter"/>
</dbReference>
<sequence length="278" mass="32137">MNETVIDGSPYIEEIINPETFMPSEESQTIITDEDIMYYDMSGDKYLVIFNHYEFEKTRYFNYRKPATRNGTEKDVERLEKVFGKLGFKITTHDDLSHGEIFDAVVGFSKQNHKATSCVCFAFLTHGDKCGDLYASDRPYQFRDITMMLESGDDGLVGKPKLFFVQACRGNLVDAGRRLEIDGSAASFVIPTHADFLVLYSTVEDYVSFRDRDGSFMIQELCNVIEEYQKSWDLLHMITLLHRRVAYNKITFAPSHLAIHEKKQMPETRYSLTKLLKF</sequence>
<dbReference type="GO" id="GO:0006508">
    <property type="term" value="P:proteolysis"/>
    <property type="evidence" value="ECO:0007669"/>
    <property type="project" value="UniProtKB-KW"/>
</dbReference>
<evidence type="ECO:0000313" key="10">
    <source>
        <dbReference type="Proteomes" id="UP000789524"/>
    </source>
</evidence>
<protein>
    <submittedName>
        <fullName evidence="9">(African queen) hypothetical protein</fullName>
    </submittedName>
</protein>
<feature type="domain" description="Caspase family p20" evidence="8">
    <location>
        <begin position="48"/>
        <end position="172"/>
    </location>
</feature>
<dbReference type="PANTHER" id="PTHR10454:SF232">
    <property type="entry name" value="AT03047P-RELATED"/>
    <property type="match status" value="1"/>
</dbReference>
<proteinExistence type="inferred from homology"/>
<evidence type="ECO:0000256" key="5">
    <source>
        <dbReference type="ARBA" id="ARBA00023145"/>
    </source>
</evidence>
<dbReference type="InterPro" id="IPR015917">
    <property type="entry name" value="Pept_C14A"/>
</dbReference>
<keyword evidence="5" id="KW-0865">Zymogen</keyword>
<dbReference type="Proteomes" id="UP000789524">
    <property type="component" value="Unassembled WGS sequence"/>
</dbReference>